<comment type="subcellular location">
    <subcellularLocation>
        <location evidence="13">Cytoplasm</location>
    </subcellularLocation>
</comment>
<feature type="binding site" evidence="13">
    <location>
        <position position="279"/>
    </location>
    <ligand>
        <name>NADPH</name>
        <dbReference type="ChEBI" id="CHEBI:57783"/>
    </ligand>
</feature>
<name>A0A9D2BIG0_9FIRM</name>
<dbReference type="EC" id="1.1.1.94" evidence="10 13"/>
<keyword evidence="5 13" id="KW-0520">NAD</keyword>
<dbReference type="Pfam" id="PF07479">
    <property type="entry name" value="NAD_Gly3P_dh_C"/>
    <property type="match status" value="1"/>
</dbReference>
<dbReference type="GO" id="GO:0008654">
    <property type="term" value="P:phospholipid biosynthetic process"/>
    <property type="evidence" value="ECO:0007669"/>
    <property type="project" value="UniProtKB-KW"/>
</dbReference>
<evidence type="ECO:0000256" key="15">
    <source>
        <dbReference type="PIRSR" id="PIRSR000114-2"/>
    </source>
</evidence>
<dbReference type="PIRSF" id="PIRSF000114">
    <property type="entry name" value="Glycerol-3-P_dh"/>
    <property type="match status" value="1"/>
</dbReference>
<dbReference type="SUPFAM" id="SSF51735">
    <property type="entry name" value="NAD(P)-binding Rossmann-fold domains"/>
    <property type="match status" value="1"/>
</dbReference>
<evidence type="ECO:0000256" key="10">
    <source>
        <dbReference type="ARBA" id="ARBA00066687"/>
    </source>
</evidence>
<dbReference type="GO" id="GO:0046168">
    <property type="term" value="P:glycerol-3-phosphate catabolic process"/>
    <property type="evidence" value="ECO:0007669"/>
    <property type="project" value="InterPro"/>
</dbReference>
<evidence type="ECO:0000313" key="21">
    <source>
        <dbReference type="Proteomes" id="UP000886890"/>
    </source>
</evidence>
<evidence type="ECO:0000259" key="19">
    <source>
        <dbReference type="Pfam" id="PF07479"/>
    </source>
</evidence>
<dbReference type="PANTHER" id="PTHR11728">
    <property type="entry name" value="GLYCEROL-3-PHOSPHATE DEHYDROGENASE"/>
    <property type="match status" value="1"/>
</dbReference>
<gene>
    <name evidence="13" type="primary">gpsA</name>
    <name evidence="20" type="ORF">H9734_07060</name>
</gene>
<feature type="binding site" evidence="13">
    <location>
        <position position="12"/>
    </location>
    <ligand>
        <name>NADPH</name>
        <dbReference type="ChEBI" id="CHEBI:57783"/>
    </ligand>
</feature>
<keyword evidence="13" id="KW-0963">Cytoplasm</keyword>
<keyword evidence="8 13" id="KW-1208">Phospholipid metabolism</keyword>
<protein>
    <recommendedName>
        <fullName evidence="11 13">Glycerol-3-phosphate dehydrogenase [NAD(P)+]</fullName>
        <ecNumber evidence="10 13">1.1.1.94</ecNumber>
    </recommendedName>
    <alternativeName>
        <fullName evidence="13">NAD(P)(+)-dependent glycerol-3-phosphate dehydrogenase</fullName>
    </alternativeName>
    <alternativeName>
        <fullName evidence="12 13">NAD(P)H-dependent dihydroxyacetone-phosphate reductase</fullName>
    </alternativeName>
</protein>
<keyword evidence="3 13" id="KW-0521">NADP</keyword>
<evidence type="ECO:0000256" key="3">
    <source>
        <dbReference type="ARBA" id="ARBA00022857"/>
    </source>
</evidence>
<keyword evidence="4 13" id="KW-0560">Oxidoreductase</keyword>
<proteinExistence type="inferred from homology"/>
<feature type="binding site" evidence="13">
    <location>
        <position position="136"/>
    </location>
    <ligand>
        <name>sn-glycerol 3-phosphate</name>
        <dbReference type="ChEBI" id="CHEBI:57597"/>
    </ligand>
</feature>
<dbReference type="InterPro" id="IPR008927">
    <property type="entry name" value="6-PGluconate_DH-like_C_sf"/>
</dbReference>
<evidence type="ECO:0000256" key="7">
    <source>
        <dbReference type="ARBA" id="ARBA00023209"/>
    </source>
</evidence>
<feature type="binding site" evidence="13">
    <location>
        <position position="277"/>
    </location>
    <ligand>
        <name>NADPH</name>
        <dbReference type="ChEBI" id="CHEBI:57783"/>
    </ligand>
</feature>
<dbReference type="GO" id="GO:0005975">
    <property type="term" value="P:carbohydrate metabolic process"/>
    <property type="evidence" value="ECO:0007669"/>
    <property type="project" value="InterPro"/>
</dbReference>
<feature type="binding site" evidence="13">
    <location>
        <position position="252"/>
    </location>
    <ligand>
        <name>sn-glycerol 3-phosphate</name>
        <dbReference type="ChEBI" id="CHEBI:57597"/>
    </ligand>
</feature>
<feature type="binding site" evidence="13">
    <location>
        <position position="134"/>
    </location>
    <ligand>
        <name>sn-glycerol 3-phosphate</name>
        <dbReference type="ChEBI" id="CHEBI:57597"/>
    </ligand>
</feature>
<organism evidence="20 21">
    <name type="scientific">Candidatus Fusicatenibacter merdavium</name>
    <dbReference type="NCBI Taxonomy" id="2838600"/>
    <lineage>
        <taxon>Bacteria</taxon>
        <taxon>Bacillati</taxon>
        <taxon>Bacillota</taxon>
        <taxon>Clostridia</taxon>
        <taxon>Lachnospirales</taxon>
        <taxon>Lachnospiraceae</taxon>
        <taxon>Fusicatenibacter</taxon>
    </lineage>
</organism>
<keyword evidence="7 13" id="KW-0594">Phospholipid biosynthesis</keyword>
<reference evidence="20" key="1">
    <citation type="journal article" date="2021" name="PeerJ">
        <title>Extensive microbial diversity within the chicken gut microbiome revealed by metagenomics and culture.</title>
        <authorList>
            <person name="Gilroy R."/>
            <person name="Ravi A."/>
            <person name="Getino M."/>
            <person name="Pursley I."/>
            <person name="Horton D.L."/>
            <person name="Alikhan N.F."/>
            <person name="Baker D."/>
            <person name="Gharbi K."/>
            <person name="Hall N."/>
            <person name="Watson M."/>
            <person name="Adriaenssens E.M."/>
            <person name="Foster-Nyarko E."/>
            <person name="Jarju S."/>
            <person name="Secka A."/>
            <person name="Antonio M."/>
            <person name="Oren A."/>
            <person name="Chaudhuri R.R."/>
            <person name="La Ragione R."/>
            <person name="Hildebrand F."/>
            <person name="Pallen M.J."/>
        </authorList>
    </citation>
    <scope>NUCLEOTIDE SEQUENCE</scope>
    <source>
        <strain evidence="20">CHK183-1962</strain>
    </source>
</reference>
<feature type="binding site" evidence="13">
    <location>
        <position position="253"/>
    </location>
    <ligand>
        <name>NADPH</name>
        <dbReference type="ChEBI" id="CHEBI:57783"/>
    </ligand>
</feature>
<evidence type="ECO:0000313" key="20">
    <source>
        <dbReference type="EMBL" id="HIX77336.1"/>
    </source>
</evidence>
<evidence type="ECO:0000259" key="18">
    <source>
        <dbReference type="Pfam" id="PF01210"/>
    </source>
</evidence>
<evidence type="ECO:0000256" key="12">
    <source>
        <dbReference type="ARBA" id="ARBA00080511"/>
    </source>
</evidence>
<keyword evidence="6 13" id="KW-0443">Lipid metabolism</keyword>
<feature type="binding site" evidence="13">
    <location>
        <position position="106"/>
    </location>
    <ligand>
        <name>sn-glycerol 3-phosphate</name>
        <dbReference type="ChEBI" id="CHEBI:57597"/>
    </ligand>
</feature>
<dbReference type="FunFam" id="3.40.50.720:FF:000019">
    <property type="entry name" value="Glycerol-3-phosphate dehydrogenase [NAD(P)+]"/>
    <property type="match status" value="1"/>
</dbReference>
<feature type="binding site" evidence="13">
    <location>
        <position position="189"/>
    </location>
    <ligand>
        <name>sn-glycerol 3-phosphate</name>
        <dbReference type="ChEBI" id="CHEBI:57597"/>
    </ligand>
</feature>
<dbReference type="Gene3D" id="1.10.1040.10">
    <property type="entry name" value="N-(1-d-carboxylethyl)-l-norvaline Dehydrogenase, domain 2"/>
    <property type="match status" value="1"/>
</dbReference>
<evidence type="ECO:0000256" key="13">
    <source>
        <dbReference type="HAMAP-Rule" id="MF_00394"/>
    </source>
</evidence>
<evidence type="ECO:0000256" key="2">
    <source>
        <dbReference type="ARBA" id="ARBA00022516"/>
    </source>
</evidence>
<dbReference type="GO" id="GO:0046167">
    <property type="term" value="P:glycerol-3-phosphate biosynthetic process"/>
    <property type="evidence" value="ECO:0007669"/>
    <property type="project" value="UniProtKB-UniRule"/>
</dbReference>
<feature type="binding site" evidence="13">
    <location>
        <position position="138"/>
    </location>
    <ligand>
        <name>NADPH</name>
        <dbReference type="ChEBI" id="CHEBI:57783"/>
    </ligand>
</feature>
<feature type="active site" description="Proton acceptor" evidence="13 14">
    <location>
        <position position="189"/>
    </location>
</feature>
<feature type="binding site" evidence="13">
    <location>
        <position position="254"/>
    </location>
    <ligand>
        <name>sn-glycerol 3-phosphate</name>
        <dbReference type="ChEBI" id="CHEBI:57597"/>
    </ligand>
</feature>
<sequence>MAKISIISAGSWGTALALLLYNNGHQVTVCSENEEEIRMLQENHEHLTKLPGVRLPEEMEFTTDMEQALAGRDLLVMAKASPYVRATSRKLAHLIPNGQLIVNVAKGIEADTLMTMTDIISEEIPSANVAVLSGPSHAEEVGRGLPTTIVAGAEDRETALYVQNVFMSPVFRVYTSPDVLGIELGGSLKNVIALAAGTADGLGYGDNTKAALITRGIAEITRLGIAMGAQANTFYGLSGIGDLIVTCASVHSRNRKAGYLIGKGYTMEEAMDEVKMIVEGVHSARAGLELSEKYGIETPIIRAVGDVLFEGKAPRMAVDELMQRVKKDELAPELWETTGKKRREKR</sequence>
<keyword evidence="13" id="KW-0547">Nucleotide-binding</keyword>
<dbReference type="GO" id="GO:0047952">
    <property type="term" value="F:glycerol-3-phosphate dehydrogenase [NAD(P)+] activity"/>
    <property type="evidence" value="ECO:0007669"/>
    <property type="project" value="UniProtKB-UniRule"/>
</dbReference>
<dbReference type="Proteomes" id="UP000886890">
    <property type="component" value="Unassembled WGS sequence"/>
</dbReference>
<feature type="binding site" evidence="13">
    <location>
        <position position="11"/>
    </location>
    <ligand>
        <name>NADPH</name>
        <dbReference type="ChEBI" id="CHEBI:57783"/>
    </ligand>
</feature>
<evidence type="ECO:0000256" key="1">
    <source>
        <dbReference type="ARBA" id="ARBA00011009"/>
    </source>
</evidence>
<evidence type="ECO:0000256" key="14">
    <source>
        <dbReference type="PIRSR" id="PIRSR000114-1"/>
    </source>
</evidence>
<dbReference type="NCBIfam" id="NF000940">
    <property type="entry name" value="PRK00094.1-2"/>
    <property type="match status" value="1"/>
</dbReference>
<evidence type="ECO:0000256" key="9">
    <source>
        <dbReference type="ARBA" id="ARBA00052716"/>
    </source>
</evidence>
<comment type="caution">
    <text evidence="20">The sequence shown here is derived from an EMBL/GenBank/DDBJ whole genome shotgun (WGS) entry which is preliminary data.</text>
</comment>
<keyword evidence="2 13" id="KW-0444">Lipid biosynthesis</keyword>
<evidence type="ECO:0000256" key="17">
    <source>
        <dbReference type="RuleBase" id="RU000437"/>
    </source>
</evidence>
<evidence type="ECO:0000256" key="4">
    <source>
        <dbReference type="ARBA" id="ARBA00023002"/>
    </source>
</evidence>
<dbReference type="GO" id="GO:0051287">
    <property type="term" value="F:NAD binding"/>
    <property type="evidence" value="ECO:0007669"/>
    <property type="project" value="InterPro"/>
</dbReference>
<feature type="binding site" evidence="16">
    <location>
        <position position="253"/>
    </location>
    <ligand>
        <name>NAD(+)</name>
        <dbReference type="ChEBI" id="CHEBI:57540"/>
    </ligand>
</feature>
<feature type="domain" description="Glycerol-3-phosphate dehydrogenase NAD-dependent C-terminal" evidence="19">
    <location>
        <begin position="178"/>
        <end position="318"/>
    </location>
</feature>
<feature type="binding site" evidence="13">
    <location>
        <position position="106"/>
    </location>
    <ligand>
        <name>NADPH</name>
        <dbReference type="ChEBI" id="CHEBI:57783"/>
    </ligand>
</feature>
<feature type="binding site" evidence="15">
    <location>
        <position position="106"/>
    </location>
    <ligand>
        <name>substrate</name>
    </ligand>
</feature>
<feature type="binding site" evidence="13">
    <location>
        <position position="253"/>
    </location>
    <ligand>
        <name>sn-glycerol 3-phosphate</name>
        <dbReference type="ChEBI" id="CHEBI:57597"/>
    </ligand>
</feature>
<dbReference type="GO" id="GO:0006650">
    <property type="term" value="P:glycerophospholipid metabolic process"/>
    <property type="evidence" value="ECO:0007669"/>
    <property type="project" value="UniProtKB-UniRule"/>
</dbReference>
<comment type="catalytic activity">
    <reaction evidence="9">
        <text>sn-glycerol 3-phosphate + NADP(+) = dihydroxyacetone phosphate + NADPH + H(+)</text>
        <dbReference type="Rhea" id="RHEA:11096"/>
        <dbReference type="ChEBI" id="CHEBI:15378"/>
        <dbReference type="ChEBI" id="CHEBI:57597"/>
        <dbReference type="ChEBI" id="CHEBI:57642"/>
        <dbReference type="ChEBI" id="CHEBI:57783"/>
        <dbReference type="ChEBI" id="CHEBI:58349"/>
        <dbReference type="EC" id="1.1.1.94"/>
    </reaction>
    <physiologicalReaction direction="right-to-left" evidence="9">
        <dbReference type="Rhea" id="RHEA:11098"/>
    </physiologicalReaction>
</comment>
<dbReference type="InterPro" id="IPR006168">
    <property type="entry name" value="G3P_DH_NAD-dep"/>
</dbReference>
<dbReference type="Gene3D" id="3.40.50.720">
    <property type="entry name" value="NAD(P)-binding Rossmann-like Domain"/>
    <property type="match status" value="1"/>
</dbReference>
<dbReference type="AlphaFoldDB" id="A0A9D2BIG0"/>
<feature type="domain" description="Glycerol-3-phosphate dehydrogenase NAD-dependent N-terminal" evidence="18">
    <location>
        <begin position="3"/>
        <end position="158"/>
    </location>
</feature>
<dbReference type="Pfam" id="PF01210">
    <property type="entry name" value="NAD_Gly3P_dh_N"/>
    <property type="match status" value="1"/>
</dbReference>
<accession>A0A9D2BIG0</accession>
<feature type="binding site" evidence="13">
    <location>
        <position position="242"/>
    </location>
    <ligand>
        <name>sn-glycerol 3-phosphate</name>
        <dbReference type="ChEBI" id="CHEBI:57597"/>
    </ligand>
</feature>
<dbReference type="GO" id="GO:0005829">
    <property type="term" value="C:cytosol"/>
    <property type="evidence" value="ECO:0007669"/>
    <property type="project" value="TreeGrafter"/>
</dbReference>
<dbReference type="SUPFAM" id="SSF48179">
    <property type="entry name" value="6-phosphogluconate dehydrogenase C-terminal domain-like"/>
    <property type="match status" value="1"/>
</dbReference>
<reference evidence="20" key="2">
    <citation type="submission" date="2021-04" db="EMBL/GenBank/DDBJ databases">
        <authorList>
            <person name="Gilroy R."/>
        </authorList>
    </citation>
    <scope>NUCLEOTIDE SEQUENCE</scope>
    <source>
        <strain evidence="20">CHK183-1962</strain>
    </source>
</reference>
<dbReference type="PANTHER" id="PTHR11728:SF1">
    <property type="entry name" value="GLYCEROL-3-PHOSPHATE DEHYDROGENASE [NAD(+)] 2, CHLOROPLASTIC"/>
    <property type="match status" value="1"/>
</dbReference>
<comment type="function">
    <text evidence="13">Catalyzes the reduction of the glycolytic intermediate dihydroxyacetone phosphate (DHAP) to sn-glycerol 3-phosphate (G3P), the key precursor for phospholipid synthesis.</text>
</comment>
<dbReference type="InterPro" id="IPR013328">
    <property type="entry name" value="6PGD_dom2"/>
</dbReference>
<feature type="binding site" evidence="15">
    <location>
        <begin position="253"/>
        <end position="254"/>
    </location>
    <ligand>
        <name>substrate</name>
    </ligand>
</feature>
<dbReference type="InterPro" id="IPR011128">
    <property type="entry name" value="G3P_DH_NAD-dep_N"/>
</dbReference>
<dbReference type="FunFam" id="1.10.1040.10:FF:000001">
    <property type="entry name" value="Glycerol-3-phosphate dehydrogenase [NAD(P)+]"/>
    <property type="match status" value="1"/>
</dbReference>
<evidence type="ECO:0000256" key="16">
    <source>
        <dbReference type="PIRSR" id="PIRSR000114-3"/>
    </source>
</evidence>
<dbReference type="NCBIfam" id="NF000942">
    <property type="entry name" value="PRK00094.1-4"/>
    <property type="match status" value="1"/>
</dbReference>
<feature type="binding site" evidence="16">
    <location>
        <position position="138"/>
    </location>
    <ligand>
        <name>NAD(+)</name>
        <dbReference type="ChEBI" id="CHEBI:57540"/>
    </ligand>
</feature>
<dbReference type="EMBL" id="DXEK01000118">
    <property type="protein sequence ID" value="HIX77336.1"/>
    <property type="molecule type" value="Genomic_DNA"/>
</dbReference>
<evidence type="ECO:0000256" key="5">
    <source>
        <dbReference type="ARBA" id="ARBA00023027"/>
    </source>
</evidence>
<comment type="caution">
    <text evidence="13">Lacks conserved residue(s) required for the propagation of feature annotation.</text>
</comment>
<dbReference type="HAMAP" id="MF_00394">
    <property type="entry name" value="NAD_Glyc3P_dehydrog"/>
    <property type="match status" value="1"/>
</dbReference>
<dbReference type="PRINTS" id="PR00077">
    <property type="entry name" value="GPDHDRGNASE"/>
</dbReference>
<comment type="catalytic activity">
    <reaction evidence="13">
        <text>sn-glycerol 3-phosphate + NAD(+) = dihydroxyacetone phosphate + NADH + H(+)</text>
        <dbReference type="Rhea" id="RHEA:11092"/>
        <dbReference type="ChEBI" id="CHEBI:15378"/>
        <dbReference type="ChEBI" id="CHEBI:57540"/>
        <dbReference type="ChEBI" id="CHEBI:57597"/>
        <dbReference type="ChEBI" id="CHEBI:57642"/>
        <dbReference type="ChEBI" id="CHEBI:57945"/>
        <dbReference type="EC" id="1.1.1.94"/>
    </reaction>
</comment>
<evidence type="ECO:0000256" key="6">
    <source>
        <dbReference type="ARBA" id="ARBA00023098"/>
    </source>
</evidence>
<comment type="pathway">
    <text evidence="13">Membrane lipid metabolism; glycerophospholipid metabolism.</text>
</comment>
<dbReference type="InterPro" id="IPR036291">
    <property type="entry name" value="NAD(P)-bd_dom_sf"/>
</dbReference>
<dbReference type="InterPro" id="IPR006109">
    <property type="entry name" value="G3P_DH_NAD-dep_C"/>
</dbReference>
<comment type="similarity">
    <text evidence="1 13 17">Belongs to the NAD-dependent glycerol-3-phosphate dehydrogenase family.</text>
</comment>
<evidence type="ECO:0000256" key="11">
    <source>
        <dbReference type="ARBA" id="ARBA00069372"/>
    </source>
</evidence>
<evidence type="ECO:0000256" key="8">
    <source>
        <dbReference type="ARBA" id="ARBA00023264"/>
    </source>
</evidence>